<accession>A0A8S5QI91</accession>
<evidence type="ECO:0000313" key="3">
    <source>
        <dbReference type="EMBL" id="DAE18776.1"/>
    </source>
</evidence>
<name>A0A8S5QI91_9CAUD</name>
<proteinExistence type="predicted"/>
<reference evidence="3" key="1">
    <citation type="journal article" date="2021" name="Proc. Natl. Acad. Sci. U.S.A.">
        <title>A Catalog of Tens of Thousands of Viruses from Human Metagenomes Reveals Hidden Associations with Chronic Diseases.</title>
        <authorList>
            <person name="Tisza M.J."/>
            <person name="Buck C.B."/>
        </authorList>
    </citation>
    <scope>NUCLEOTIDE SEQUENCE</scope>
    <source>
        <strain evidence="3">CtK7P4</strain>
    </source>
</reference>
<feature type="domain" description="Anti-CBASS protein Acb1-like N-terminal" evidence="2">
    <location>
        <begin position="49"/>
        <end position="399"/>
    </location>
</feature>
<organism evidence="3">
    <name type="scientific">Myoviridae sp. ctK7P4</name>
    <dbReference type="NCBI Taxonomy" id="2825080"/>
    <lineage>
        <taxon>Viruses</taxon>
        <taxon>Duplodnaviria</taxon>
        <taxon>Heunggongvirae</taxon>
        <taxon>Uroviricota</taxon>
        <taxon>Caudoviricetes</taxon>
    </lineage>
</organism>
<dbReference type="EMBL" id="BK015663">
    <property type="protein sequence ID" value="DAE18776.1"/>
    <property type="molecule type" value="Genomic_DNA"/>
</dbReference>
<protein>
    <submittedName>
        <fullName evidence="3">Portal</fullName>
    </submittedName>
</protein>
<dbReference type="InterPro" id="IPR006445">
    <property type="entry name" value="Phage-assoc_HI1409"/>
</dbReference>
<evidence type="ECO:0000256" key="1">
    <source>
        <dbReference type="SAM" id="MobiDB-lite"/>
    </source>
</evidence>
<evidence type="ECO:0000259" key="2">
    <source>
        <dbReference type="Pfam" id="PF06381"/>
    </source>
</evidence>
<sequence length="487" mass="53834">MRNNKRVGRRSQRFTDGVSNALLRVGQNTPNTFQKTRYVPEFKSLERNQLEWAYQGSWICGLAVDIIAEDMTREGVDIKASDPTVVDKINTKMDDLGVWGSICDAIKWSRLYGGSIAVMLIDGDDMSTPLGKIRPGSFKGLCVLDRWQIDPTLGSTVQTLGADFGKPEYYTIIAGSSEISIPSQRVHYSRVIRFEGRRLPYNLRRAYGGWGASILETVFDRISMFDLATEGAAQLLSKAYLRYYKVEGLRDILTNDLAAKGFLKQMDYIRMFQGIEGMTIGDSSDDFQTMQYTFTGIPEVMLQIGQQISGAIGVPLVRLFGQSPTGFNSTGESDLRTYYDNVKHDQDSDLRPGMKRLLNVMYESEMGTPPGDDFSFEFKSLWQMTNEQKAQAATGMAGAIIQALQADAITPSVAMKELRKLSDVIGLFSSITDEDIDEAEEADNGLMPPTFGGLNEGQIENGVSGADENGEPKPLVPKAPLANREAG</sequence>
<dbReference type="Pfam" id="PF06381">
    <property type="entry name" value="Phage_portal_3"/>
    <property type="match status" value="1"/>
</dbReference>
<dbReference type="NCBIfam" id="TIGR01555">
    <property type="entry name" value="phge_rel_HI1409"/>
    <property type="match status" value="1"/>
</dbReference>
<dbReference type="InterPro" id="IPR024459">
    <property type="entry name" value="Acb1-like_N"/>
</dbReference>
<feature type="region of interest" description="Disordered" evidence="1">
    <location>
        <begin position="442"/>
        <end position="487"/>
    </location>
</feature>